<dbReference type="RefSeq" id="XP_009045374.1">
    <property type="nucleotide sequence ID" value="XM_009047126.1"/>
</dbReference>
<reference evidence="11 12" key="1">
    <citation type="journal article" date="2013" name="Nature">
        <title>Insights into bilaterian evolution from three spiralian genomes.</title>
        <authorList>
            <person name="Simakov O."/>
            <person name="Marletaz F."/>
            <person name="Cho S.J."/>
            <person name="Edsinger-Gonzales E."/>
            <person name="Havlak P."/>
            <person name="Hellsten U."/>
            <person name="Kuo D.H."/>
            <person name="Larsson T."/>
            <person name="Lv J."/>
            <person name="Arendt D."/>
            <person name="Savage R."/>
            <person name="Osoegawa K."/>
            <person name="de Jong P."/>
            <person name="Grimwood J."/>
            <person name="Chapman J.A."/>
            <person name="Shapiro H."/>
            <person name="Aerts A."/>
            <person name="Otillar R.P."/>
            <person name="Terry A.Y."/>
            <person name="Boore J.L."/>
            <person name="Grigoriev I.V."/>
            <person name="Lindberg D.R."/>
            <person name="Seaver E.C."/>
            <person name="Weisblat D.A."/>
            <person name="Putnam N.H."/>
            <person name="Rokhsar D.S."/>
        </authorList>
    </citation>
    <scope>NUCLEOTIDE SEQUENCE [LARGE SCALE GENOMIC DNA]</scope>
</reference>
<dbReference type="EC" id="3.1.26.11" evidence="4"/>
<sequence>TTTQAIEIGQKMNAKQIILTHFSQRYSKVPIFTDKFTSNVGIAFDHMTVRPCDYPYLSLLLKPLAVMFEDAINEINDVKKKTNQKKDGIQNCADNT</sequence>
<dbReference type="PANTHER" id="PTHR12553">
    <property type="entry name" value="ZINC PHOSPHODIESTERASE ELAC PROTEIN 2"/>
    <property type="match status" value="1"/>
</dbReference>
<dbReference type="GO" id="GO:0046872">
    <property type="term" value="F:metal ion binding"/>
    <property type="evidence" value="ECO:0007669"/>
    <property type="project" value="UniProtKB-KW"/>
</dbReference>
<keyword evidence="5" id="KW-0819">tRNA processing</keyword>
<dbReference type="HOGENOM" id="CLU_2365560_0_0_1"/>
<dbReference type="KEGG" id="lgi:LOTGIDRAFT_110382"/>
<dbReference type="OMA" id="MEAKHTI"/>
<evidence type="ECO:0000256" key="10">
    <source>
        <dbReference type="ARBA" id="ARBA00022833"/>
    </source>
</evidence>
<evidence type="ECO:0000313" key="12">
    <source>
        <dbReference type="Proteomes" id="UP000030746"/>
    </source>
</evidence>
<dbReference type="GeneID" id="20230582"/>
<evidence type="ECO:0000256" key="1">
    <source>
        <dbReference type="ARBA" id="ARBA00000402"/>
    </source>
</evidence>
<keyword evidence="12" id="KW-1185">Reference proteome</keyword>
<comment type="cofactor">
    <cofactor evidence="2">
        <name>Zn(2+)</name>
        <dbReference type="ChEBI" id="CHEBI:29105"/>
    </cofactor>
</comment>
<dbReference type="GO" id="GO:0005739">
    <property type="term" value="C:mitochondrion"/>
    <property type="evidence" value="ECO:0007669"/>
    <property type="project" value="TreeGrafter"/>
</dbReference>
<dbReference type="Proteomes" id="UP000030746">
    <property type="component" value="Unassembled WGS sequence"/>
</dbReference>
<dbReference type="AlphaFoldDB" id="V4BDS8"/>
<evidence type="ECO:0000256" key="6">
    <source>
        <dbReference type="ARBA" id="ARBA00022722"/>
    </source>
</evidence>
<evidence type="ECO:0000256" key="2">
    <source>
        <dbReference type="ARBA" id="ARBA00001947"/>
    </source>
</evidence>
<keyword evidence="8" id="KW-0255">Endonuclease</keyword>
<dbReference type="PANTHER" id="PTHR12553:SF49">
    <property type="entry name" value="ZINC PHOSPHODIESTERASE ELAC PROTEIN 2"/>
    <property type="match status" value="1"/>
</dbReference>
<dbReference type="CTD" id="20230582"/>
<organism evidence="11 12">
    <name type="scientific">Lottia gigantea</name>
    <name type="common">Giant owl limpet</name>
    <dbReference type="NCBI Taxonomy" id="225164"/>
    <lineage>
        <taxon>Eukaryota</taxon>
        <taxon>Metazoa</taxon>
        <taxon>Spiralia</taxon>
        <taxon>Lophotrochozoa</taxon>
        <taxon>Mollusca</taxon>
        <taxon>Gastropoda</taxon>
        <taxon>Patellogastropoda</taxon>
        <taxon>Lottioidea</taxon>
        <taxon>Lottiidae</taxon>
        <taxon>Lottia</taxon>
    </lineage>
</organism>
<dbReference type="SUPFAM" id="SSF56281">
    <property type="entry name" value="Metallo-hydrolase/oxidoreductase"/>
    <property type="match status" value="1"/>
</dbReference>
<dbReference type="InterPro" id="IPR047151">
    <property type="entry name" value="RNZ2-like"/>
</dbReference>
<evidence type="ECO:0000256" key="3">
    <source>
        <dbReference type="ARBA" id="ARBA00007823"/>
    </source>
</evidence>
<comment type="similarity">
    <text evidence="3">Belongs to the RNase Z family.</text>
</comment>
<dbReference type="GO" id="GO:0042781">
    <property type="term" value="F:3'-tRNA processing endoribonuclease activity"/>
    <property type="evidence" value="ECO:0007669"/>
    <property type="project" value="UniProtKB-EC"/>
</dbReference>
<evidence type="ECO:0000313" key="11">
    <source>
        <dbReference type="EMBL" id="ESP03892.1"/>
    </source>
</evidence>
<protein>
    <recommendedName>
        <fullName evidence="4">ribonuclease Z</fullName>
        <ecNumber evidence="4">3.1.26.11</ecNumber>
    </recommendedName>
</protein>
<evidence type="ECO:0000256" key="8">
    <source>
        <dbReference type="ARBA" id="ARBA00022759"/>
    </source>
</evidence>
<evidence type="ECO:0000256" key="7">
    <source>
        <dbReference type="ARBA" id="ARBA00022723"/>
    </source>
</evidence>
<dbReference type="STRING" id="225164.V4BDS8"/>
<dbReference type="GO" id="GO:1990180">
    <property type="term" value="P:mitochondrial tRNA 3'-end processing"/>
    <property type="evidence" value="ECO:0007669"/>
    <property type="project" value="TreeGrafter"/>
</dbReference>
<name>V4BDS8_LOTGI</name>
<keyword evidence="10" id="KW-0862">Zinc</keyword>
<comment type="catalytic activity">
    <reaction evidence="1">
        <text>Endonucleolytic cleavage of RNA, removing extra 3' nucleotides from tRNA precursor, generating 3' termini of tRNAs. A 3'-hydroxy group is left at the tRNA terminus and a 5'-phosphoryl group is left at the trailer molecule.</text>
        <dbReference type="EC" id="3.1.26.11"/>
    </reaction>
</comment>
<keyword evidence="9" id="KW-0378">Hydrolase</keyword>
<keyword evidence="7" id="KW-0479">Metal-binding</keyword>
<evidence type="ECO:0000256" key="5">
    <source>
        <dbReference type="ARBA" id="ARBA00022694"/>
    </source>
</evidence>
<dbReference type="OrthoDB" id="6140466at2759"/>
<feature type="non-terminal residue" evidence="11">
    <location>
        <position position="1"/>
    </location>
</feature>
<gene>
    <name evidence="11" type="ORF">LOTGIDRAFT_110382</name>
</gene>
<evidence type="ECO:0000256" key="9">
    <source>
        <dbReference type="ARBA" id="ARBA00022801"/>
    </source>
</evidence>
<dbReference type="InterPro" id="IPR036866">
    <property type="entry name" value="RibonucZ/Hydroxyglut_hydro"/>
</dbReference>
<accession>V4BDS8</accession>
<proteinExistence type="inferred from homology"/>
<dbReference type="EMBL" id="KB199905">
    <property type="protein sequence ID" value="ESP03892.1"/>
    <property type="molecule type" value="Genomic_DNA"/>
</dbReference>
<evidence type="ECO:0000256" key="4">
    <source>
        <dbReference type="ARBA" id="ARBA00012477"/>
    </source>
</evidence>
<dbReference type="Gene3D" id="3.60.15.10">
    <property type="entry name" value="Ribonuclease Z/Hydroxyacylglutathione hydrolase-like"/>
    <property type="match status" value="1"/>
</dbReference>
<keyword evidence="6" id="KW-0540">Nuclease</keyword>